<feature type="domain" description="HMA" evidence="1">
    <location>
        <begin position="1"/>
        <end position="66"/>
    </location>
</feature>
<evidence type="ECO:0000259" key="1">
    <source>
        <dbReference type="PROSITE" id="PS50846"/>
    </source>
</evidence>
<dbReference type="EMBL" id="WSRS01000112">
    <property type="protein sequence ID" value="MVX59691.1"/>
    <property type="molecule type" value="Genomic_DNA"/>
</dbReference>
<protein>
    <submittedName>
        <fullName evidence="2">Copper resistance protein CopZ</fullName>
    </submittedName>
</protein>
<dbReference type="Proteomes" id="UP000461595">
    <property type="component" value="Unassembled WGS sequence"/>
</dbReference>
<reference evidence="2 3" key="1">
    <citation type="submission" date="2019-12" db="EMBL/GenBank/DDBJ databases">
        <title>Microbes associate with the intestines of laboratory mice.</title>
        <authorList>
            <person name="Navarre W."/>
            <person name="Wong E."/>
        </authorList>
    </citation>
    <scope>NUCLEOTIDE SEQUENCE [LARGE SCALE GENOMIC DNA]</scope>
    <source>
        <strain evidence="2 3">NM51_B2-22</strain>
    </source>
</reference>
<accession>A0A7X3GB23</accession>
<sequence>MQQEIQLAGLSCQNCAHHVEVAFSKLPKVAQVTVNLEDSVAHVDTKEAYSQDQYQEALGPLPYKVVGLAGGK</sequence>
<name>A0A7X3GB23_9STRE</name>
<dbReference type="CDD" id="cd00371">
    <property type="entry name" value="HMA"/>
    <property type="match status" value="1"/>
</dbReference>
<dbReference type="RefSeq" id="WP_160333435.1">
    <property type="nucleotide sequence ID" value="NZ_WSRS01000112.1"/>
</dbReference>
<dbReference type="Pfam" id="PF00403">
    <property type="entry name" value="HMA"/>
    <property type="match status" value="1"/>
</dbReference>
<proteinExistence type="predicted"/>
<dbReference type="SUPFAM" id="SSF55008">
    <property type="entry name" value="HMA, heavy metal-associated domain"/>
    <property type="match status" value="1"/>
</dbReference>
<evidence type="ECO:0000313" key="3">
    <source>
        <dbReference type="Proteomes" id="UP000461595"/>
    </source>
</evidence>
<evidence type="ECO:0000313" key="2">
    <source>
        <dbReference type="EMBL" id="MVX59691.1"/>
    </source>
</evidence>
<dbReference type="GO" id="GO:0046872">
    <property type="term" value="F:metal ion binding"/>
    <property type="evidence" value="ECO:0007669"/>
    <property type="project" value="InterPro"/>
</dbReference>
<dbReference type="InterPro" id="IPR036163">
    <property type="entry name" value="HMA_dom_sf"/>
</dbReference>
<gene>
    <name evidence="2" type="ORF">E5983_08645</name>
</gene>
<dbReference type="Gene3D" id="3.30.70.100">
    <property type="match status" value="1"/>
</dbReference>
<dbReference type="OrthoDB" id="9813965at2"/>
<dbReference type="InterPro" id="IPR006121">
    <property type="entry name" value="HMA_dom"/>
</dbReference>
<dbReference type="PROSITE" id="PS50846">
    <property type="entry name" value="HMA_2"/>
    <property type="match status" value="1"/>
</dbReference>
<dbReference type="AlphaFoldDB" id="A0A7X3GB23"/>
<organism evidence="2 3">
    <name type="scientific">Streptococcus danieliae</name>
    <dbReference type="NCBI Taxonomy" id="747656"/>
    <lineage>
        <taxon>Bacteria</taxon>
        <taxon>Bacillati</taxon>
        <taxon>Bacillota</taxon>
        <taxon>Bacilli</taxon>
        <taxon>Lactobacillales</taxon>
        <taxon>Streptococcaceae</taxon>
        <taxon>Streptococcus</taxon>
    </lineage>
</organism>
<comment type="caution">
    <text evidence="2">The sequence shown here is derived from an EMBL/GenBank/DDBJ whole genome shotgun (WGS) entry which is preliminary data.</text>
</comment>